<accession>A0A6J4I890</accession>
<sequence>MGQIEVTEVTSHAERDAFIKFPWKIYARDPTWVPPLIIERRGFLDRRKHPFYKHGDAALFLARSGGEIVGRIMASDDPNYNALHQSNVGCFGLFESIDDARVAAALFERAKAWLRARGRTEMMGPIDYSTNYVCGLLIHGFEHPPMILTSHNPAYYAGLIEGAGFGKAMDLFAWWFADPVRAEKRLRRLASALKDRQPPTIRPINLKQLGDESRRLRELYNEAWQNNWGYVPFTPEEFDYMTHELKPIVIPDLTLIAEVDGKPAGFILCVPDINAALRHANGRLTKFGLPVGLAKILYHKSRLKRMRLVALGVVPKYRRSGVAEMLVLRMIENGMLQRGYFGECSLTLENNHMINRFMHAIGADPYKTYRIYSQAITS</sequence>
<dbReference type="InterPro" id="IPR039968">
    <property type="entry name" value="BcerS-like"/>
</dbReference>
<protein>
    <recommendedName>
        <fullName evidence="1">N-acetyltransferase domain-containing protein</fullName>
    </recommendedName>
</protein>
<dbReference type="EMBL" id="CADCTA010000069">
    <property type="protein sequence ID" value="CAA9243931.1"/>
    <property type="molecule type" value="Genomic_DNA"/>
</dbReference>
<dbReference type="PANTHER" id="PTHR41368">
    <property type="entry name" value="PROTEIN YGHO"/>
    <property type="match status" value="1"/>
</dbReference>
<name>A0A6J4I890_9BACT</name>
<feature type="domain" description="N-acetyltransferase" evidence="1">
    <location>
        <begin position="199"/>
        <end position="377"/>
    </location>
</feature>
<dbReference type="AlphaFoldDB" id="A0A6J4I890"/>
<dbReference type="GO" id="GO:0016747">
    <property type="term" value="F:acyltransferase activity, transferring groups other than amino-acyl groups"/>
    <property type="evidence" value="ECO:0007669"/>
    <property type="project" value="InterPro"/>
</dbReference>
<evidence type="ECO:0000259" key="1">
    <source>
        <dbReference type="PROSITE" id="PS51186"/>
    </source>
</evidence>
<dbReference type="Gene3D" id="3.40.630.30">
    <property type="match status" value="1"/>
</dbReference>
<dbReference type="CDD" id="cd04301">
    <property type="entry name" value="NAT_SF"/>
    <property type="match status" value="1"/>
</dbReference>
<gene>
    <name evidence="2" type="ORF">AVDCRST_MAG42-1862</name>
</gene>
<dbReference type="PANTHER" id="PTHR41368:SF1">
    <property type="entry name" value="PROTEIN YGHO"/>
    <property type="match status" value="1"/>
</dbReference>
<organism evidence="2">
    <name type="scientific">uncultured Chthoniobacterales bacterium</name>
    <dbReference type="NCBI Taxonomy" id="1836801"/>
    <lineage>
        <taxon>Bacteria</taxon>
        <taxon>Pseudomonadati</taxon>
        <taxon>Verrucomicrobiota</taxon>
        <taxon>Spartobacteria</taxon>
        <taxon>Chthoniobacterales</taxon>
        <taxon>environmental samples</taxon>
    </lineage>
</organism>
<dbReference type="SUPFAM" id="SSF55729">
    <property type="entry name" value="Acyl-CoA N-acyltransferases (Nat)"/>
    <property type="match status" value="1"/>
</dbReference>
<dbReference type="PROSITE" id="PS51186">
    <property type="entry name" value="GNAT"/>
    <property type="match status" value="1"/>
</dbReference>
<dbReference type="InterPro" id="IPR016181">
    <property type="entry name" value="Acyl_CoA_acyltransferase"/>
</dbReference>
<dbReference type="InterPro" id="IPR000182">
    <property type="entry name" value="GNAT_dom"/>
</dbReference>
<reference evidence="2" key="1">
    <citation type="submission" date="2020-02" db="EMBL/GenBank/DDBJ databases">
        <authorList>
            <person name="Meier V. D."/>
        </authorList>
    </citation>
    <scope>NUCLEOTIDE SEQUENCE</scope>
    <source>
        <strain evidence="2">AVDCRST_MAG42</strain>
    </source>
</reference>
<proteinExistence type="predicted"/>
<evidence type="ECO:0000313" key="2">
    <source>
        <dbReference type="EMBL" id="CAA9243931.1"/>
    </source>
</evidence>
<dbReference type="Pfam" id="PF00583">
    <property type="entry name" value="Acetyltransf_1"/>
    <property type="match status" value="1"/>
</dbReference>